<dbReference type="PANTHER" id="PTHR19143">
    <property type="entry name" value="FIBRINOGEN/TENASCIN/ANGIOPOEITIN"/>
    <property type="match status" value="1"/>
</dbReference>
<dbReference type="SUPFAM" id="SSF56496">
    <property type="entry name" value="Fibrinogen C-terminal domain-like"/>
    <property type="match status" value="1"/>
</dbReference>
<proteinExistence type="predicted"/>
<dbReference type="AlphaFoldDB" id="A0A7D9EBI3"/>
<reference evidence="1" key="1">
    <citation type="submission" date="2020-04" db="EMBL/GenBank/DDBJ databases">
        <authorList>
            <person name="Alioto T."/>
            <person name="Alioto T."/>
            <person name="Gomez Garrido J."/>
        </authorList>
    </citation>
    <scope>NUCLEOTIDE SEQUENCE</scope>
    <source>
        <strain evidence="1">A484AB</strain>
    </source>
</reference>
<comment type="caution">
    <text evidence="1">The sequence shown here is derived from an EMBL/GenBank/DDBJ whole genome shotgun (WGS) entry which is preliminary data.</text>
</comment>
<dbReference type="OrthoDB" id="6275059at2759"/>
<dbReference type="Pfam" id="PF00147">
    <property type="entry name" value="Fibrinogen_C"/>
    <property type="match status" value="1"/>
</dbReference>
<feature type="non-terminal residue" evidence="1">
    <location>
        <position position="112"/>
    </location>
</feature>
<protein>
    <submittedName>
        <fullName evidence="1">Uncharacterized protein</fullName>
    </submittedName>
</protein>
<evidence type="ECO:0000313" key="2">
    <source>
        <dbReference type="Proteomes" id="UP001152795"/>
    </source>
</evidence>
<dbReference type="Proteomes" id="UP001152795">
    <property type="component" value="Unassembled WGS sequence"/>
</dbReference>
<accession>A0A7D9EBI3</accession>
<keyword evidence="2" id="KW-1185">Reference proteome</keyword>
<organism evidence="1 2">
    <name type="scientific">Paramuricea clavata</name>
    <name type="common">Red gorgonian</name>
    <name type="synonym">Violescent sea-whip</name>
    <dbReference type="NCBI Taxonomy" id="317549"/>
    <lineage>
        <taxon>Eukaryota</taxon>
        <taxon>Metazoa</taxon>
        <taxon>Cnidaria</taxon>
        <taxon>Anthozoa</taxon>
        <taxon>Octocorallia</taxon>
        <taxon>Malacalcyonacea</taxon>
        <taxon>Plexauridae</taxon>
        <taxon>Paramuricea</taxon>
    </lineage>
</organism>
<feature type="non-terminal residue" evidence="1">
    <location>
        <position position="1"/>
    </location>
</feature>
<dbReference type="GO" id="GO:0005615">
    <property type="term" value="C:extracellular space"/>
    <property type="evidence" value="ECO:0007669"/>
    <property type="project" value="TreeGrafter"/>
</dbReference>
<dbReference type="InterPro" id="IPR014716">
    <property type="entry name" value="Fibrinogen_a/b/g_C_1"/>
</dbReference>
<gene>
    <name evidence="1" type="ORF">PACLA_8A037098</name>
</gene>
<evidence type="ECO:0000313" key="1">
    <source>
        <dbReference type="EMBL" id="CAB4005707.1"/>
    </source>
</evidence>
<dbReference type="InterPro" id="IPR050373">
    <property type="entry name" value="Fibrinogen_C-term_domain"/>
</dbReference>
<dbReference type="PROSITE" id="PS51406">
    <property type="entry name" value="FIBRINOGEN_C_2"/>
    <property type="match status" value="1"/>
</dbReference>
<dbReference type="InterPro" id="IPR036056">
    <property type="entry name" value="Fibrinogen-like_C"/>
</dbReference>
<dbReference type="InterPro" id="IPR002181">
    <property type="entry name" value="Fibrinogen_a/b/g_C_dom"/>
</dbReference>
<dbReference type="EMBL" id="CACRXK020005285">
    <property type="protein sequence ID" value="CAB4005707.1"/>
    <property type="molecule type" value="Genomic_DNA"/>
</dbReference>
<dbReference type="Gene3D" id="3.90.215.10">
    <property type="entry name" value="Gamma Fibrinogen, chain A, domain 1"/>
    <property type="match status" value="1"/>
</dbReference>
<sequence length="112" mass="12730">EKKVVMPCTNQERQPPACIQSTRTAWELFLFVVIWKPLQVGAGLHSKALHCGTVDFYRNWTEYKTGFGNFSGEFWLGLDKIHRLSASGQNVLRVDLEIEGEVNITASYVNLK</sequence>
<name>A0A7D9EBI3_PARCT</name>